<evidence type="ECO:0000313" key="2">
    <source>
        <dbReference type="EMBL" id="KAK1306246.1"/>
    </source>
</evidence>
<evidence type="ECO:0000313" key="3">
    <source>
        <dbReference type="Proteomes" id="UP001180020"/>
    </source>
</evidence>
<dbReference type="Proteomes" id="UP001180020">
    <property type="component" value="Unassembled WGS sequence"/>
</dbReference>
<proteinExistence type="predicted"/>
<evidence type="ECO:0000256" key="1">
    <source>
        <dbReference type="SAM" id="MobiDB-lite"/>
    </source>
</evidence>
<feature type="region of interest" description="Disordered" evidence="1">
    <location>
        <begin position="1"/>
        <end position="29"/>
    </location>
</feature>
<organism evidence="2 3">
    <name type="scientific">Acorus calamus</name>
    <name type="common">Sweet flag</name>
    <dbReference type="NCBI Taxonomy" id="4465"/>
    <lineage>
        <taxon>Eukaryota</taxon>
        <taxon>Viridiplantae</taxon>
        <taxon>Streptophyta</taxon>
        <taxon>Embryophyta</taxon>
        <taxon>Tracheophyta</taxon>
        <taxon>Spermatophyta</taxon>
        <taxon>Magnoliopsida</taxon>
        <taxon>Liliopsida</taxon>
        <taxon>Acoraceae</taxon>
        <taxon>Acorus</taxon>
    </lineage>
</organism>
<accession>A0AAV9DXM1</accession>
<protein>
    <submittedName>
        <fullName evidence="2">Uncharacterized protein</fullName>
    </submittedName>
</protein>
<feature type="compositionally biased region" description="Basic and acidic residues" evidence="1">
    <location>
        <begin position="1"/>
        <end position="12"/>
    </location>
</feature>
<name>A0AAV9DXM1_ACOCL</name>
<reference evidence="2" key="2">
    <citation type="submission" date="2023-06" db="EMBL/GenBank/DDBJ databases">
        <authorList>
            <person name="Ma L."/>
            <person name="Liu K.-W."/>
            <person name="Li Z."/>
            <person name="Hsiao Y.-Y."/>
            <person name="Qi Y."/>
            <person name="Fu T."/>
            <person name="Tang G."/>
            <person name="Zhang D."/>
            <person name="Sun W.-H."/>
            <person name="Liu D.-K."/>
            <person name="Li Y."/>
            <person name="Chen G.-Z."/>
            <person name="Liu X.-D."/>
            <person name="Liao X.-Y."/>
            <person name="Jiang Y.-T."/>
            <person name="Yu X."/>
            <person name="Hao Y."/>
            <person name="Huang J."/>
            <person name="Zhao X.-W."/>
            <person name="Ke S."/>
            <person name="Chen Y.-Y."/>
            <person name="Wu W.-L."/>
            <person name="Hsu J.-L."/>
            <person name="Lin Y.-F."/>
            <person name="Huang M.-D."/>
            <person name="Li C.-Y."/>
            <person name="Huang L."/>
            <person name="Wang Z.-W."/>
            <person name="Zhao X."/>
            <person name="Zhong W.-Y."/>
            <person name="Peng D.-H."/>
            <person name="Ahmad S."/>
            <person name="Lan S."/>
            <person name="Zhang J.-S."/>
            <person name="Tsai W.-C."/>
            <person name="Van De Peer Y."/>
            <person name="Liu Z.-J."/>
        </authorList>
    </citation>
    <scope>NUCLEOTIDE SEQUENCE</scope>
    <source>
        <strain evidence="2">CP</strain>
        <tissue evidence="2">Leaves</tissue>
    </source>
</reference>
<feature type="compositionally biased region" description="Acidic residues" evidence="1">
    <location>
        <begin position="47"/>
        <end position="62"/>
    </location>
</feature>
<sequence length="81" mass="8679">MKVGEEIEREGEGFTGEAESLLGDRAGDTDPLLEIRAGSVCRGSSDEINDEEGEEDEEEDIEPASAPCCRICLEYDADPGA</sequence>
<gene>
    <name evidence="2" type="ORF">QJS10_CPA10g00438</name>
</gene>
<dbReference type="EMBL" id="JAUJYO010000010">
    <property type="protein sequence ID" value="KAK1306246.1"/>
    <property type="molecule type" value="Genomic_DNA"/>
</dbReference>
<comment type="caution">
    <text evidence="2">The sequence shown here is derived from an EMBL/GenBank/DDBJ whole genome shotgun (WGS) entry which is preliminary data.</text>
</comment>
<dbReference type="AlphaFoldDB" id="A0AAV9DXM1"/>
<keyword evidence="3" id="KW-1185">Reference proteome</keyword>
<reference evidence="2" key="1">
    <citation type="journal article" date="2023" name="Nat. Commun.">
        <title>Diploid and tetraploid genomes of Acorus and the evolution of monocots.</title>
        <authorList>
            <person name="Ma L."/>
            <person name="Liu K.W."/>
            <person name="Li Z."/>
            <person name="Hsiao Y.Y."/>
            <person name="Qi Y."/>
            <person name="Fu T."/>
            <person name="Tang G.D."/>
            <person name="Zhang D."/>
            <person name="Sun W.H."/>
            <person name="Liu D.K."/>
            <person name="Li Y."/>
            <person name="Chen G.Z."/>
            <person name="Liu X.D."/>
            <person name="Liao X.Y."/>
            <person name="Jiang Y.T."/>
            <person name="Yu X."/>
            <person name="Hao Y."/>
            <person name="Huang J."/>
            <person name="Zhao X.W."/>
            <person name="Ke S."/>
            <person name="Chen Y.Y."/>
            <person name="Wu W.L."/>
            <person name="Hsu J.L."/>
            <person name="Lin Y.F."/>
            <person name="Huang M.D."/>
            <person name="Li C.Y."/>
            <person name="Huang L."/>
            <person name="Wang Z.W."/>
            <person name="Zhao X."/>
            <person name="Zhong W.Y."/>
            <person name="Peng D.H."/>
            <person name="Ahmad S."/>
            <person name="Lan S."/>
            <person name="Zhang J.S."/>
            <person name="Tsai W.C."/>
            <person name="Van de Peer Y."/>
            <person name="Liu Z.J."/>
        </authorList>
    </citation>
    <scope>NUCLEOTIDE SEQUENCE</scope>
    <source>
        <strain evidence="2">CP</strain>
    </source>
</reference>
<feature type="region of interest" description="Disordered" evidence="1">
    <location>
        <begin position="42"/>
        <end position="64"/>
    </location>
</feature>